<dbReference type="PANTHER" id="PTHR43591">
    <property type="entry name" value="METHYLTRANSFERASE"/>
    <property type="match status" value="1"/>
</dbReference>
<reference evidence="3" key="1">
    <citation type="journal article" date="2023" name="Mol. Phylogenet. Evol.">
        <title>Genome-scale phylogeny and comparative genomics of the fungal order Sordariales.</title>
        <authorList>
            <person name="Hensen N."/>
            <person name="Bonometti L."/>
            <person name="Westerberg I."/>
            <person name="Brannstrom I.O."/>
            <person name="Guillou S."/>
            <person name="Cros-Aarteil S."/>
            <person name="Calhoun S."/>
            <person name="Haridas S."/>
            <person name="Kuo A."/>
            <person name="Mondo S."/>
            <person name="Pangilinan J."/>
            <person name="Riley R."/>
            <person name="LaButti K."/>
            <person name="Andreopoulos B."/>
            <person name="Lipzen A."/>
            <person name="Chen C."/>
            <person name="Yan M."/>
            <person name="Daum C."/>
            <person name="Ng V."/>
            <person name="Clum A."/>
            <person name="Steindorff A."/>
            <person name="Ohm R.A."/>
            <person name="Martin F."/>
            <person name="Silar P."/>
            <person name="Natvig D.O."/>
            <person name="Lalanne C."/>
            <person name="Gautier V."/>
            <person name="Ament-Velasquez S.L."/>
            <person name="Kruys A."/>
            <person name="Hutchinson M.I."/>
            <person name="Powell A.J."/>
            <person name="Barry K."/>
            <person name="Miller A.N."/>
            <person name="Grigoriev I.V."/>
            <person name="Debuchy R."/>
            <person name="Gladieux P."/>
            <person name="Hiltunen Thoren M."/>
            <person name="Johannesson H."/>
        </authorList>
    </citation>
    <scope>NUCLEOTIDE SEQUENCE</scope>
    <source>
        <strain evidence="3">PSN309</strain>
    </source>
</reference>
<evidence type="ECO:0000313" key="3">
    <source>
        <dbReference type="EMBL" id="KAK4191291.1"/>
    </source>
</evidence>
<reference evidence="3" key="2">
    <citation type="submission" date="2023-05" db="EMBL/GenBank/DDBJ databases">
        <authorList>
            <consortium name="Lawrence Berkeley National Laboratory"/>
            <person name="Steindorff A."/>
            <person name="Hensen N."/>
            <person name="Bonometti L."/>
            <person name="Westerberg I."/>
            <person name="Brannstrom I.O."/>
            <person name="Guillou S."/>
            <person name="Cros-Aarteil S."/>
            <person name="Calhoun S."/>
            <person name="Haridas S."/>
            <person name="Kuo A."/>
            <person name="Mondo S."/>
            <person name="Pangilinan J."/>
            <person name="Riley R."/>
            <person name="Labutti K."/>
            <person name="Andreopoulos B."/>
            <person name="Lipzen A."/>
            <person name="Chen C."/>
            <person name="Yanf M."/>
            <person name="Daum C."/>
            <person name="Ng V."/>
            <person name="Clum A."/>
            <person name="Ohm R."/>
            <person name="Martin F."/>
            <person name="Silar P."/>
            <person name="Natvig D."/>
            <person name="Lalanne C."/>
            <person name="Gautier V."/>
            <person name="Ament-Velasquez S.L."/>
            <person name="Kruys A."/>
            <person name="Hutchinson M.I."/>
            <person name="Powell A.J."/>
            <person name="Barry K."/>
            <person name="Miller A.N."/>
            <person name="Grigoriev I.V."/>
            <person name="Debuchy R."/>
            <person name="Gladieux P."/>
            <person name="Thoren M.H."/>
            <person name="Johannesson H."/>
        </authorList>
    </citation>
    <scope>NUCLEOTIDE SEQUENCE</scope>
    <source>
        <strain evidence="3">PSN309</strain>
    </source>
</reference>
<sequence length="356" mass="39328">MVDKSPSPAPGASKTASPASPPPIPETTQTQQDAANIQVDDFDDSDGDSALGTDAESSTASISSSILNYRRENGRTYHSFRDGKYYFPNDDKENDRLDFQHHQWFLTLNGRLGLAPPTDPDSKGGRVLDVGTGTGIWAIDYGDEHPDAHIIGIDLSPIQPSFTPPNVHFQIDDIEDEWTFTQPFDYIHIRAMSGAISNWPALISKCYENLKPGGWIEIQEPGMPVSDDGTYTKDSAFAQASQLLYDGLAQAGNKLVDVFALKGWLEEAGFPSVQEKKEYWPSNPWPKDKRLKEIGMWHYTNMSSGIEGFLMAIATRGLGWSSEGVTVLCAQAKADLADRRIHAYWPVVIAYAQKPE</sequence>
<accession>A0AAN6X0B6</accession>
<dbReference type="Proteomes" id="UP001302126">
    <property type="component" value="Unassembled WGS sequence"/>
</dbReference>
<keyword evidence="3" id="KW-0489">Methyltransferase</keyword>
<dbReference type="InterPro" id="IPR029063">
    <property type="entry name" value="SAM-dependent_MTases_sf"/>
</dbReference>
<dbReference type="Pfam" id="PF13489">
    <property type="entry name" value="Methyltransf_23"/>
    <property type="match status" value="1"/>
</dbReference>
<evidence type="ECO:0000313" key="4">
    <source>
        <dbReference type="Proteomes" id="UP001302126"/>
    </source>
</evidence>
<dbReference type="GO" id="GO:0008168">
    <property type="term" value="F:methyltransferase activity"/>
    <property type="evidence" value="ECO:0007669"/>
    <property type="project" value="UniProtKB-KW"/>
</dbReference>
<feature type="region of interest" description="Disordered" evidence="2">
    <location>
        <begin position="1"/>
        <end position="62"/>
    </location>
</feature>
<dbReference type="PANTHER" id="PTHR43591:SF24">
    <property type="entry name" value="2-METHOXY-6-POLYPRENYL-1,4-BENZOQUINOL METHYLASE, MITOCHONDRIAL"/>
    <property type="match status" value="1"/>
</dbReference>
<dbReference type="GO" id="GO:0032259">
    <property type="term" value="P:methylation"/>
    <property type="evidence" value="ECO:0007669"/>
    <property type="project" value="UniProtKB-KW"/>
</dbReference>
<evidence type="ECO:0000256" key="2">
    <source>
        <dbReference type="SAM" id="MobiDB-lite"/>
    </source>
</evidence>
<organism evidence="3 4">
    <name type="scientific">Podospora australis</name>
    <dbReference type="NCBI Taxonomy" id="1536484"/>
    <lineage>
        <taxon>Eukaryota</taxon>
        <taxon>Fungi</taxon>
        <taxon>Dikarya</taxon>
        <taxon>Ascomycota</taxon>
        <taxon>Pezizomycotina</taxon>
        <taxon>Sordariomycetes</taxon>
        <taxon>Sordariomycetidae</taxon>
        <taxon>Sordariales</taxon>
        <taxon>Podosporaceae</taxon>
        <taxon>Podospora</taxon>
    </lineage>
</organism>
<dbReference type="Gene3D" id="3.40.50.150">
    <property type="entry name" value="Vaccinia Virus protein VP39"/>
    <property type="match status" value="1"/>
</dbReference>
<protein>
    <submittedName>
        <fullName evidence="3">S-adenosyl-L-methionine-dependent methyltransferase</fullName>
    </submittedName>
</protein>
<dbReference type="EMBL" id="MU864360">
    <property type="protein sequence ID" value="KAK4191291.1"/>
    <property type="molecule type" value="Genomic_DNA"/>
</dbReference>
<proteinExistence type="inferred from homology"/>
<evidence type="ECO:0000256" key="1">
    <source>
        <dbReference type="ARBA" id="ARBA00038158"/>
    </source>
</evidence>
<gene>
    <name evidence="3" type="ORF">QBC35DRAFT_487862</name>
</gene>
<comment type="similarity">
    <text evidence="1">Belongs to the methyltransferase superfamily. LaeA methyltransferase family.</text>
</comment>
<keyword evidence="3" id="KW-0808">Transferase</keyword>
<dbReference type="SUPFAM" id="SSF53335">
    <property type="entry name" value="S-adenosyl-L-methionine-dependent methyltransferases"/>
    <property type="match status" value="1"/>
</dbReference>
<name>A0AAN6X0B6_9PEZI</name>
<keyword evidence="4" id="KW-1185">Reference proteome</keyword>
<dbReference type="AlphaFoldDB" id="A0AAN6X0B6"/>
<comment type="caution">
    <text evidence="3">The sequence shown here is derived from an EMBL/GenBank/DDBJ whole genome shotgun (WGS) entry which is preliminary data.</text>
</comment>
<dbReference type="CDD" id="cd02440">
    <property type="entry name" value="AdoMet_MTases"/>
    <property type="match status" value="1"/>
</dbReference>